<dbReference type="EMBL" id="AP035768">
    <property type="protein sequence ID" value="BFO20561.1"/>
    <property type="molecule type" value="Genomic_DNA"/>
</dbReference>
<proteinExistence type="predicted"/>
<feature type="region of interest" description="Disordered" evidence="1">
    <location>
        <begin position="252"/>
        <end position="275"/>
    </location>
</feature>
<organism evidence="2">
    <name type="scientific">Streptomyces haneummycinicus</name>
    <dbReference type="NCBI Taxonomy" id="3074435"/>
    <lineage>
        <taxon>Bacteria</taxon>
        <taxon>Bacillati</taxon>
        <taxon>Actinomycetota</taxon>
        <taxon>Actinomycetes</taxon>
        <taxon>Kitasatosporales</taxon>
        <taxon>Streptomycetaceae</taxon>
        <taxon>Streptomyces</taxon>
    </lineage>
</organism>
<sequence length="358" mass="39212">MPHATPHADPVTAELDSALRGGPFHVALRAAIAARGLPLQRVQHHLSRHGVKVGVTSLSYWQQGARRPQRPESLRAVRALEEILQLPEESLIRLLAEPDEQPADRRSAGRSYRSLVEASGVRERLLAEFGTPRDGGLHTLGQHERIRIGTRRELAERESHHIVRAYRDGVDRYVAVHHGDPGAIPERMTVRALENCRIGRVRRHRDSGVLAAELLFDTRLRAGDTFLFRYAVEDGTAGVSHEYVRGADSPAASTRSKCASAPGRSRCAATGSPSIPRRHRAGAIRSWRSADGTARCTWWYRACGRAMWESPGTGSDRPRSVRGSATSVPFFTSTVSGFRGATAGSRSTLPVVTSNSLP</sequence>
<evidence type="ECO:0008006" key="3">
    <source>
        <dbReference type="Google" id="ProtNLM"/>
    </source>
</evidence>
<evidence type="ECO:0000256" key="1">
    <source>
        <dbReference type="SAM" id="MobiDB-lite"/>
    </source>
</evidence>
<evidence type="ECO:0000313" key="2">
    <source>
        <dbReference type="EMBL" id="BFO20561.1"/>
    </source>
</evidence>
<protein>
    <recommendedName>
        <fullName evidence="3">XRE family transcriptional regulator</fullName>
    </recommendedName>
</protein>
<reference evidence="2" key="2">
    <citation type="submission" date="2024-07" db="EMBL/GenBank/DDBJ databases">
        <title>Streptomyces haneummycinica sp. nov., a new antibiotic-producing actinobacterium isolated from marine sediment.</title>
        <authorList>
            <person name="Uemura M."/>
            <person name="Hamada M."/>
            <person name="Hirano S."/>
            <person name="Kobayashi K."/>
            <person name="Ohshiro T."/>
            <person name="Kobayashi T."/>
            <person name="Terahara T."/>
        </authorList>
    </citation>
    <scope>NUCLEOTIDE SEQUENCE</scope>
    <source>
        <strain evidence="2">KM77-8</strain>
    </source>
</reference>
<gene>
    <name evidence="2" type="ORF">SHKM778_69490</name>
</gene>
<reference evidence="2" key="1">
    <citation type="submission" date="2024-06" db="EMBL/GenBank/DDBJ databases">
        <authorList>
            <consortium name="consrtm"/>
            <person name="Uemura M."/>
            <person name="Terahara T."/>
        </authorList>
    </citation>
    <scope>NUCLEOTIDE SEQUENCE</scope>
    <source>
        <strain evidence="2">KM77-8</strain>
    </source>
</reference>
<accession>A0AAT9HTB0</accession>
<name>A0AAT9HTB0_9ACTN</name>
<dbReference type="AlphaFoldDB" id="A0AAT9HTB0"/>